<dbReference type="GO" id="GO:0003677">
    <property type="term" value="F:DNA binding"/>
    <property type="evidence" value="ECO:0007669"/>
    <property type="project" value="InterPro"/>
</dbReference>
<reference evidence="3" key="1">
    <citation type="submission" date="2016-10" db="EMBL/GenBank/DDBJ databases">
        <authorList>
            <person name="Varghese N."/>
        </authorList>
    </citation>
    <scope>NUCLEOTIDE SEQUENCE [LARGE SCALE GENOMIC DNA]</scope>
    <source>
        <strain evidence="3">DSM 17980</strain>
    </source>
</reference>
<dbReference type="Gene3D" id="1.10.260.40">
    <property type="entry name" value="lambda repressor-like DNA-binding domains"/>
    <property type="match status" value="1"/>
</dbReference>
<organism evidence="2 3">
    <name type="scientific">Alicyclobacillus macrosporangiidus</name>
    <dbReference type="NCBI Taxonomy" id="392015"/>
    <lineage>
        <taxon>Bacteria</taxon>
        <taxon>Bacillati</taxon>
        <taxon>Bacillota</taxon>
        <taxon>Bacilli</taxon>
        <taxon>Bacillales</taxon>
        <taxon>Alicyclobacillaceae</taxon>
        <taxon>Alicyclobacillus</taxon>
    </lineage>
</organism>
<dbReference type="InterPro" id="IPR010982">
    <property type="entry name" value="Lambda_DNA-bd_dom_sf"/>
</dbReference>
<gene>
    <name evidence="2" type="ORF">SAMN05421543_12343</name>
</gene>
<name>A0A1I7L2E1_9BACL</name>
<sequence>MHEERRGISNVRDDGLLHWDDVRKDLYTEEERRETDRIVQLIGALVMRRKSIGLTQEELAKRTGLKQSAVARLESGNTVPKLDTLIRVADALDLNLTLEPKNDHGREEAAAMTVYS</sequence>
<dbReference type="SMART" id="SM00530">
    <property type="entry name" value="HTH_XRE"/>
    <property type="match status" value="1"/>
</dbReference>
<keyword evidence="3" id="KW-1185">Reference proteome</keyword>
<proteinExistence type="predicted"/>
<dbReference type="EMBL" id="FPBV01000023">
    <property type="protein sequence ID" value="SFV03805.1"/>
    <property type="molecule type" value="Genomic_DNA"/>
</dbReference>
<dbReference type="Pfam" id="PF01381">
    <property type="entry name" value="HTH_3"/>
    <property type="match status" value="1"/>
</dbReference>
<dbReference type="SUPFAM" id="SSF47413">
    <property type="entry name" value="lambda repressor-like DNA-binding domains"/>
    <property type="match status" value="1"/>
</dbReference>
<dbReference type="STRING" id="392015.SAMN05421543_12343"/>
<evidence type="ECO:0000313" key="3">
    <source>
        <dbReference type="Proteomes" id="UP000183508"/>
    </source>
</evidence>
<dbReference type="OrthoDB" id="9781521at2"/>
<dbReference type="PROSITE" id="PS50943">
    <property type="entry name" value="HTH_CROC1"/>
    <property type="match status" value="1"/>
</dbReference>
<dbReference type="Proteomes" id="UP000183508">
    <property type="component" value="Unassembled WGS sequence"/>
</dbReference>
<dbReference type="RefSeq" id="WP_074955592.1">
    <property type="nucleotide sequence ID" value="NZ_FPBV01000023.1"/>
</dbReference>
<dbReference type="CDD" id="cd00093">
    <property type="entry name" value="HTH_XRE"/>
    <property type="match status" value="1"/>
</dbReference>
<protein>
    <submittedName>
        <fullName evidence="2">Helix-turn-helix</fullName>
    </submittedName>
</protein>
<dbReference type="InterPro" id="IPR001387">
    <property type="entry name" value="Cro/C1-type_HTH"/>
</dbReference>
<dbReference type="AlphaFoldDB" id="A0A1I7L2E1"/>
<evidence type="ECO:0000313" key="2">
    <source>
        <dbReference type="EMBL" id="SFV03805.1"/>
    </source>
</evidence>
<accession>A0A1I7L2E1</accession>
<feature type="domain" description="HTH cro/C1-type" evidence="1">
    <location>
        <begin position="45"/>
        <end position="99"/>
    </location>
</feature>
<evidence type="ECO:0000259" key="1">
    <source>
        <dbReference type="PROSITE" id="PS50943"/>
    </source>
</evidence>